<evidence type="ECO:0000313" key="3">
    <source>
        <dbReference type="Proteomes" id="UP000664795"/>
    </source>
</evidence>
<organism evidence="2 3">
    <name type="scientific">Fibrella aquatilis</name>
    <dbReference type="NCBI Taxonomy" id="2817059"/>
    <lineage>
        <taxon>Bacteria</taxon>
        <taxon>Pseudomonadati</taxon>
        <taxon>Bacteroidota</taxon>
        <taxon>Cytophagia</taxon>
        <taxon>Cytophagales</taxon>
        <taxon>Spirosomataceae</taxon>
        <taxon>Fibrella</taxon>
    </lineage>
</organism>
<comment type="caution">
    <text evidence="2">The sequence shown here is derived from an EMBL/GenBank/DDBJ whole genome shotgun (WGS) entry which is preliminary data.</text>
</comment>
<accession>A0A939G6Y9</accession>
<dbReference type="Proteomes" id="UP000664795">
    <property type="component" value="Unassembled WGS sequence"/>
</dbReference>
<keyword evidence="3" id="KW-1185">Reference proteome</keyword>
<dbReference type="EMBL" id="JAFMYU010000010">
    <property type="protein sequence ID" value="MBO0932165.1"/>
    <property type="molecule type" value="Genomic_DNA"/>
</dbReference>
<name>A0A939G6Y9_9BACT</name>
<dbReference type="RefSeq" id="WP_207336134.1">
    <property type="nucleotide sequence ID" value="NZ_JAFMYU010000010.1"/>
</dbReference>
<evidence type="ECO:0000313" key="2">
    <source>
        <dbReference type="EMBL" id="MBO0932165.1"/>
    </source>
</evidence>
<proteinExistence type="predicted"/>
<evidence type="ECO:0000256" key="1">
    <source>
        <dbReference type="SAM" id="MobiDB-lite"/>
    </source>
</evidence>
<gene>
    <name evidence="2" type="ORF">J2I48_14230</name>
</gene>
<dbReference type="AlphaFoldDB" id="A0A939G6Y9"/>
<sequence>MNNASDYNFTITVYVQEPSSSGGGDSFGFDNGVGHVFIGLSKVSKSNPNDKITQVLGFYPTGLPKGGLWYDGAVHDNGNTNYTIKKTFTVSASDFGAALHMIEGLDDIRYSVYDFNCTNYIFSICDAAGAYLPKTRTLIEARYGSYTPGRLGQDLRDRNSNDPDIIVGNNKAPRSMGSCD</sequence>
<reference evidence="2 3" key="1">
    <citation type="submission" date="2021-03" db="EMBL/GenBank/DDBJ databases">
        <title>Fibrella sp. HMF5036 genome sequencing and assembly.</title>
        <authorList>
            <person name="Kang H."/>
            <person name="Kim H."/>
            <person name="Bae S."/>
            <person name="Joh K."/>
        </authorList>
    </citation>
    <scope>NUCLEOTIDE SEQUENCE [LARGE SCALE GENOMIC DNA]</scope>
    <source>
        <strain evidence="2 3">HMF5036</strain>
    </source>
</reference>
<feature type="region of interest" description="Disordered" evidence="1">
    <location>
        <begin position="150"/>
        <end position="180"/>
    </location>
</feature>
<protein>
    <submittedName>
        <fullName evidence="2">Uncharacterized protein</fullName>
    </submittedName>
</protein>